<proteinExistence type="predicted"/>
<comment type="caution">
    <text evidence="1">The sequence shown here is derived from an EMBL/GenBank/DDBJ whole genome shotgun (WGS) entry which is preliminary data.</text>
</comment>
<evidence type="ECO:0000313" key="2">
    <source>
        <dbReference type="Proteomes" id="UP001168990"/>
    </source>
</evidence>
<sequence>MFINKHISCTIVAYIGVVGLVSSWANAGELTADKFVGRWYTIATVHPLNDEVPLRCDQREVTKGDDDNTFNLVDSAVALDGKHSYKGTGQIKDSVLCVKYPEFGADYEEIHPFDIYNNGEELIYHDKSDPKNLALHSRKPTASDEVKAAFEKEADKINSKFLGRWYTIATLDPSNAEHELRCNQREVTKGSSDQFFNVYDTAVAPDGKYSTFGDGDIRNAVYKKPGLLLKFLQTNEFRLFYYDTLNNGEEFIVHDMAGPNSLELHSRKPTVSDEGKAAFEEEADKLNSTVIYIDQDDCD</sequence>
<name>A0AA39EZI1_9HYME</name>
<dbReference type="InterPro" id="IPR012674">
    <property type="entry name" value="Calycin"/>
</dbReference>
<dbReference type="EMBL" id="JAQQBS010001423">
    <property type="protein sequence ID" value="KAK0160004.1"/>
    <property type="molecule type" value="Genomic_DNA"/>
</dbReference>
<dbReference type="Gene3D" id="2.40.128.20">
    <property type="match status" value="2"/>
</dbReference>
<keyword evidence="2" id="KW-1185">Reference proteome</keyword>
<protein>
    <submittedName>
        <fullName evidence="1">Uncharacterized protein</fullName>
    </submittedName>
</protein>
<evidence type="ECO:0000313" key="1">
    <source>
        <dbReference type="EMBL" id="KAK0160004.1"/>
    </source>
</evidence>
<dbReference type="AlphaFoldDB" id="A0AA39EZI1"/>
<dbReference type="SUPFAM" id="SSF50814">
    <property type="entry name" value="Lipocalins"/>
    <property type="match status" value="2"/>
</dbReference>
<dbReference type="Proteomes" id="UP001168990">
    <property type="component" value="Unassembled WGS sequence"/>
</dbReference>
<gene>
    <name evidence="1" type="ORF">PV328_007452</name>
</gene>
<reference evidence="1" key="2">
    <citation type="submission" date="2023-03" db="EMBL/GenBank/DDBJ databases">
        <authorList>
            <person name="Inwood S.N."/>
            <person name="Skelly J.G."/>
            <person name="Guhlin J."/>
            <person name="Harrop T.W.R."/>
            <person name="Goldson S.G."/>
            <person name="Dearden P.K."/>
        </authorList>
    </citation>
    <scope>NUCLEOTIDE SEQUENCE</scope>
    <source>
        <strain evidence="1">Irish</strain>
        <tissue evidence="1">Whole body</tissue>
    </source>
</reference>
<organism evidence="1 2">
    <name type="scientific">Microctonus aethiopoides</name>
    <dbReference type="NCBI Taxonomy" id="144406"/>
    <lineage>
        <taxon>Eukaryota</taxon>
        <taxon>Metazoa</taxon>
        <taxon>Ecdysozoa</taxon>
        <taxon>Arthropoda</taxon>
        <taxon>Hexapoda</taxon>
        <taxon>Insecta</taxon>
        <taxon>Pterygota</taxon>
        <taxon>Neoptera</taxon>
        <taxon>Endopterygota</taxon>
        <taxon>Hymenoptera</taxon>
        <taxon>Apocrita</taxon>
        <taxon>Ichneumonoidea</taxon>
        <taxon>Braconidae</taxon>
        <taxon>Euphorinae</taxon>
        <taxon>Microctonus</taxon>
    </lineage>
</organism>
<accession>A0AA39EZI1</accession>
<reference evidence="1" key="1">
    <citation type="journal article" date="2023" name="bioRxiv">
        <title>Scaffold-level genome assemblies of two parasitoid biocontrol wasps reveal the parthenogenesis mechanism and an associated novel virus.</title>
        <authorList>
            <person name="Inwood S."/>
            <person name="Skelly J."/>
            <person name="Guhlin J."/>
            <person name="Harrop T."/>
            <person name="Goldson S."/>
            <person name="Dearden P."/>
        </authorList>
    </citation>
    <scope>NUCLEOTIDE SEQUENCE</scope>
    <source>
        <strain evidence="1">Irish</strain>
        <tissue evidence="1">Whole body</tissue>
    </source>
</reference>